<keyword evidence="2" id="KW-1185">Reference proteome</keyword>
<gene>
    <name evidence="1" type="ORF">QC761_0017190</name>
</gene>
<sequence>MTMRWRRCSLPHGATGSAWTTNGLGEKEPQKQLVGFSISCNSAFLPQAFRISAVPLCGGVCCLAMDDDTANIDSSPTLHFEHAPR</sequence>
<reference evidence="1 2" key="1">
    <citation type="journal article" date="2023" name="bioRxiv">
        <title>High-quality genome assemblies of four members of thePodospora anserinaspecies complex.</title>
        <authorList>
            <person name="Ament-Velasquez S.L."/>
            <person name="Vogan A.A."/>
            <person name="Wallerman O."/>
            <person name="Hartmann F."/>
            <person name="Gautier V."/>
            <person name="Silar P."/>
            <person name="Giraud T."/>
            <person name="Johannesson H."/>
        </authorList>
    </citation>
    <scope>NUCLEOTIDE SEQUENCE [LARGE SCALE GENOMIC DNA]</scope>
    <source>
        <strain evidence="1 2">CBS 112042</strain>
    </source>
</reference>
<proteinExistence type="predicted"/>
<evidence type="ECO:0000313" key="1">
    <source>
        <dbReference type="EMBL" id="KAK4649034.1"/>
    </source>
</evidence>
<dbReference type="EMBL" id="JAFFGZ010000001">
    <property type="protein sequence ID" value="KAK4649034.1"/>
    <property type="molecule type" value="Genomic_DNA"/>
</dbReference>
<evidence type="ECO:0000313" key="2">
    <source>
        <dbReference type="Proteomes" id="UP001322138"/>
    </source>
</evidence>
<protein>
    <submittedName>
        <fullName evidence="1">Uncharacterized protein</fullName>
    </submittedName>
</protein>
<comment type="caution">
    <text evidence="1">The sequence shown here is derived from an EMBL/GenBank/DDBJ whole genome shotgun (WGS) entry which is preliminary data.</text>
</comment>
<accession>A0ABR0FZX4</accession>
<dbReference type="RefSeq" id="XP_062738009.1">
    <property type="nucleotide sequence ID" value="XM_062872031.1"/>
</dbReference>
<name>A0ABR0FZX4_9PEZI</name>
<organism evidence="1 2">
    <name type="scientific">Podospora bellae-mahoneyi</name>
    <dbReference type="NCBI Taxonomy" id="2093777"/>
    <lineage>
        <taxon>Eukaryota</taxon>
        <taxon>Fungi</taxon>
        <taxon>Dikarya</taxon>
        <taxon>Ascomycota</taxon>
        <taxon>Pezizomycotina</taxon>
        <taxon>Sordariomycetes</taxon>
        <taxon>Sordariomycetidae</taxon>
        <taxon>Sordariales</taxon>
        <taxon>Podosporaceae</taxon>
        <taxon>Podospora</taxon>
    </lineage>
</organism>
<dbReference type="Proteomes" id="UP001322138">
    <property type="component" value="Unassembled WGS sequence"/>
</dbReference>
<dbReference type="GeneID" id="87891110"/>